<evidence type="ECO:0000256" key="1">
    <source>
        <dbReference type="ARBA" id="ARBA00005336"/>
    </source>
</evidence>
<dbReference type="GO" id="GO:0031222">
    <property type="term" value="P:arabinan catabolic process"/>
    <property type="evidence" value="ECO:0007669"/>
    <property type="project" value="TreeGrafter"/>
</dbReference>
<feature type="non-terminal residue" evidence="5">
    <location>
        <position position="1"/>
    </location>
</feature>
<reference evidence="5" key="1">
    <citation type="submission" date="2020-10" db="EMBL/GenBank/DDBJ databases">
        <authorList>
            <person name="Gilroy R."/>
        </authorList>
    </citation>
    <scope>NUCLEOTIDE SEQUENCE</scope>
    <source>
        <strain evidence="5">CHK183-6373</strain>
    </source>
</reference>
<dbReference type="InterPro" id="IPR036962">
    <property type="entry name" value="Glyco_hydro_3_N_sf"/>
</dbReference>
<dbReference type="InterPro" id="IPR013783">
    <property type="entry name" value="Ig-like_fold"/>
</dbReference>
<keyword evidence="3 5" id="KW-0378">Hydrolase</keyword>
<dbReference type="PANTHER" id="PTHR42721:SF3">
    <property type="entry name" value="BETA-D-XYLOSIDASE 5-RELATED"/>
    <property type="match status" value="1"/>
</dbReference>
<reference evidence="5" key="2">
    <citation type="journal article" date="2021" name="PeerJ">
        <title>Extensive microbial diversity within the chicken gut microbiome revealed by metagenomics and culture.</title>
        <authorList>
            <person name="Gilroy R."/>
            <person name="Ravi A."/>
            <person name="Getino M."/>
            <person name="Pursley I."/>
            <person name="Horton D.L."/>
            <person name="Alikhan N.F."/>
            <person name="Baker D."/>
            <person name="Gharbi K."/>
            <person name="Hall N."/>
            <person name="Watson M."/>
            <person name="Adriaenssens E.M."/>
            <person name="Foster-Nyarko E."/>
            <person name="Jarju S."/>
            <person name="Secka A."/>
            <person name="Antonio M."/>
            <person name="Oren A."/>
            <person name="Chaudhuri R.R."/>
            <person name="La Ragione R."/>
            <person name="Hildebrand F."/>
            <person name="Pallen M.J."/>
        </authorList>
    </citation>
    <scope>NUCLEOTIDE SEQUENCE</scope>
    <source>
        <strain evidence="5">CHK183-6373</strain>
    </source>
</reference>
<name>A0A9D1P7Z2_9FIRM</name>
<feature type="domain" description="Fibronectin type III-like" evidence="4">
    <location>
        <begin position="489"/>
        <end position="558"/>
    </location>
</feature>
<keyword evidence="2" id="KW-0732">Signal</keyword>
<proteinExistence type="inferred from homology"/>
<dbReference type="InterPro" id="IPR017853">
    <property type="entry name" value="GH"/>
</dbReference>
<dbReference type="Pfam" id="PF00933">
    <property type="entry name" value="Glyco_hydro_3"/>
    <property type="match status" value="1"/>
</dbReference>
<dbReference type="InterPro" id="IPR044993">
    <property type="entry name" value="BXL"/>
</dbReference>
<dbReference type="SUPFAM" id="SSF51445">
    <property type="entry name" value="(Trans)glycosidases"/>
    <property type="match status" value="1"/>
</dbReference>
<dbReference type="InterPro" id="IPR036881">
    <property type="entry name" value="Glyco_hydro_3_C_sf"/>
</dbReference>
<dbReference type="SUPFAM" id="SSF52279">
    <property type="entry name" value="Beta-D-glucan exohydrolase, C-terminal domain"/>
    <property type="match status" value="1"/>
</dbReference>
<evidence type="ECO:0000256" key="3">
    <source>
        <dbReference type="ARBA" id="ARBA00022801"/>
    </source>
</evidence>
<evidence type="ECO:0000259" key="4">
    <source>
        <dbReference type="SMART" id="SM01217"/>
    </source>
</evidence>
<dbReference type="InterPro" id="IPR001764">
    <property type="entry name" value="Glyco_hydro_3_N"/>
</dbReference>
<gene>
    <name evidence="5" type="ORF">IAA64_09220</name>
</gene>
<dbReference type="GO" id="GO:0009044">
    <property type="term" value="F:xylan 1,4-beta-xylosidase activity"/>
    <property type="evidence" value="ECO:0007669"/>
    <property type="project" value="InterPro"/>
</dbReference>
<comment type="caution">
    <text evidence="5">The sequence shown here is derived from an EMBL/GenBank/DDBJ whole genome shotgun (WGS) entry which is preliminary data.</text>
</comment>
<dbReference type="PANTHER" id="PTHR42721">
    <property type="entry name" value="SUGAR HYDROLASE-RELATED"/>
    <property type="match status" value="1"/>
</dbReference>
<evidence type="ECO:0000313" key="5">
    <source>
        <dbReference type="EMBL" id="HIV28139.1"/>
    </source>
</evidence>
<sequence length="579" mass="63446">DPRWGRGQETYGEDPYLTARLGVSFVKGLQGEGKYLKAAACAKHFAVHSGPEATRHEADVHPSVYDLWDTYLPAFETVVKEGKVEAVMGAYNRVNGEPACGSKTLLRDILRGQWGFEGHVVSDCGAIADFHMFHKVTDTAPESAAMAMNAGCDINCGNTYLHLKQALTDGLITEEQVTEAAVRAFTTRYLLGLFDEMCEYNAINYQKNDSQANANQALAAARKSMVLLKNDGILPLDKDKLRAIAVIGPNADSQIALEGNYNGTSSRYVTFLEGIRAACGEDIRVNYSTGAHLYKRRSTDLAEQDDDRLAEAVAMAHISDVVILCLGLDSTIEGEAGDASNEYSSGDKVDLELPKSQRQLVDAILMTGKPVITVVAAGSALRVEEGNAILWAWYPGQAGGTALADILFGKVSPSGKLPVTFYHSADELPKFEDYTMRGRTYRYFQGEALYPFGYGLSYTEFYYSNLAFDPQKMELSVNVRNGGNVECEEIVEAYIRDLDTKSHGLNYSLCAFGRVLLRPGEEKRVKLPVHAEAFTTVSDRGARQKRGKHFRFWVGGSQPDAVSERLLGIAPVSIDVEMA</sequence>
<dbReference type="InterPro" id="IPR026891">
    <property type="entry name" value="Fn3-like"/>
</dbReference>
<dbReference type="GO" id="GO:0045493">
    <property type="term" value="P:xylan catabolic process"/>
    <property type="evidence" value="ECO:0007669"/>
    <property type="project" value="InterPro"/>
</dbReference>
<accession>A0A9D1P7Z2</accession>
<dbReference type="Pfam" id="PF01915">
    <property type="entry name" value="Glyco_hydro_3_C"/>
    <property type="match status" value="1"/>
</dbReference>
<dbReference type="Gene3D" id="3.20.20.300">
    <property type="entry name" value="Glycoside hydrolase, family 3, N-terminal domain"/>
    <property type="match status" value="1"/>
</dbReference>
<dbReference type="GO" id="GO:0046556">
    <property type="term" value="F:alpha-L-arabinofuranosidase activity"/>
    <property type="evidence" value="ECO:0007669"/>
    <property type="project" value="TreeGrafter"/>
</dbReference>
<organism evidence="5 6">
    <name type="scientific">Candidatus Ornithocaccomicrobium faecavium</name>
    <dbReference type="NCBI Taxonomy" id="2840890"/>
    <lineage>
        <taxon>Bacteria</taxon>
        <taxon>Bacillati</taxon>
        <taxon>Bacillota</taxon>
        <taxon>Clostridia</taxon>
        <taxon>Candidatus Ornithocaccomicrobium</taxon>
    </lineage>
</organism>
<dbReference type="EMBL" id="DVOT01000165">
    <property type="protein sequence ID" value="HIV28139.1"/>
    <property type="molecule type" value="Genomic_DNA"/>
</dbReference>
<evidence type="ECO:0000313" key="6">
    <source>
        <dbReference type="Proteomes" id="UP000886884"/>
    </source>
</evidence>
<dbReference type="Gene3D" id="2.60.40.10">
    <property type="entry name" value="Immunoglobulins"/>
    <property type="match status" value="1"/>
</dbReference>
<dbReference type="AlphaFoldDB" id="A0A9D1P7Z2"/>
<dbReference type="Pfam" id="PF14310">
    <property type="entry name" value="Fn3-like"/>
    <property type="match status" value="1"/>
</dbReference>
<dbReference type="InterPro" id="IPR002772">
    <property type="entry name" value="Glyco_hydro_3_C"/>
</dbReference>
<protein>
    <submittedName>
        <fullName evidence="5">Glycoside hydrolase family 3 C-terminal domain-containing protein</fullName>
    </submittedName>
</protein>
<dbReference type="SMART" id="SM01217">
    <property type="entry name" value="Fn3_like"/>
    <property type="match status" value="1"/>
</dbReference>
<dbReference type="Gene3D" id="3.40.50.1700">
    <property type="entry name" value="Glycoside hydrolase family 3 C-terminal domain"/>
    <property type="match status" value="1"/>
</dbReference>
<dbReference type="Proteomes" id="UP000886884">
    <property type="component" value="Unassembled WGS sequence"/>
</dbReference>
<dbReference type="PRINTS" id="PR00133">
    <property type="entry name" value="GLHYDRLASE3"/>
</dbReference>
<comment type="similarity">
    <text evidence="1">Belongs to the glycosyl hydrolase 3 family.</text>
</comment>
<evidence type="ECO:0000256" key="2">
    <source>
        <dbReference type="ARBA" id="ARBA00022729"/>
    </source>
</evidence>